<organism evidence="1 2">
    <name type="scientific">Hypoxylon rubiginosum</name>
    <dbReference type="NCBI Taxonomy" id="110542"/>
    <lineage>
        <taxon>Eukaryota</taxon>
        <taxon>Fungi</taxon>
        <taxon>Dikarya</taxon>
        <taxon>Ascomycota</taxon>
        <taxon>Pezizomycotina</taxon>
        <taxon>Sordariomycetes</taxon>
        <taxon>Xylariomycetidae</taxon>
        <taxon>Xylariales</taxon>
        <taxon>Hypoxylaceae</taxon>
        <taxon>Hypoxylon</taxon>
    </lineage>
</organism>
<accession>A0ACC0DI15</accession>
<dbReference type="EMBL" id="MU394283">
    <property type="protein sequence ID" value="KAI6092404.1"/>
    <property type="molecule type" value="Genomic_DNA"/>
</dbReference>
<evidence type="ECO:0000313" key="1">
    <source>
        <dbReference type="EMBL" id="KAI6092404.1"/>
    </source>
</evidence>
<comment type="caution">
    <text evidence="1">The sequence shown here is derived from an EMBL/GenBank/DDBJ whole genome shotgun (WGS) entry which is preliminary data.</text>
</comment>
<protein>
    <submittedName>
        <fullName evidence="1">Uncharacterized protein</fullName>
    </submittedName>
</protein>
<name>A0ACC0DI15_9PEZI</name>
<keyword evidence="2" id="KW-1185">Reference proteome</keyword>
<sequence length="134" mass="14682">MWITAVVQQRNTTPVHTSWALLGPCLARLGLAWLVSGSSVAPLAPKKNIGPTGKVATKEQMKVLLPSWRPQKPDCCPTSSSPTSSTICCPSTIFPHEDPDEHRKKDPQFPSGDFVLIENVSYLLFSFPFCTTVN</sequence>
<proteinExistence type="predicted"/>
<gene>
    <name evidence="1" type="ORF">F4821DRAFT_134398</name>
</gene>
<reference evidence="1 2" key="1">
    <citation type="journal article" date="2022" name="New Phytol.">
        <title>Ecological generalism drives hyperdiversity of secondary metabolite gene clusters in xylarialean endophytes.</title>
        <authorList>
            <person name="Franco M.E.E."/>
            <person name="Wisecaver J.H."/>
            <person name="Arnold A.E."/>
            <person name="Ju Y.M."/>
            <person name="Slot J.C."/>
            <person name="Ahrendt S."/>
            <person name="Moore L.P."/>
            <person name="Eastman K.E."/>
            <person name="Scott K."/>
            <person name="Konkel Z."/>
            <person name="Mondo S.J."/>
            <person name="Kuo A."/>
            <person name="Hayes R.D."/>
            <person name="Haridas S."/>
            <person name="Andreopoulos B."/>
            <person name="Riley R."/>
            <person name="LaButti K."/>
            <person name="Pangilinan J."/>
            <person name="Lipzen A."/>
            <person name="Amirebrahimi M."/>
            <person name="Yan J."/>
            <person name="Adam C."/>
            <person name="Keymanesh K."/>
            <person name="Ng V."/>
            <person name="Louie K."/>
            <person name="Northen T."/>
            <person name="Drula E."/>
            <person name="Henrissat B."/>
            <person name="Hsieh H.M."/>
            <person name="Youens-Clark K."/>
            <person name="Lutzoni F."/>
            <person name="Miadlikowska J."/>
            <person name="Eastwood D.C."/>
            <person name="Hamelin R.C."/>
            <person name="Grigoriev I.V."/>
            <person name="U'Ren J.M."/>
        </authorList>
    </citation>
    <scope>NUCLEOTIDE SEQUENCE [LARGE SCALE GENOMIC DNA]</scope>
    <source>
        <strain evidence="1 2">ER1909</strain>
    </source>
</reference>
<evidence type="ECO:0000313" key="2">
    <source>
        <dbReference type="Proteomes" id="UP001497680"/>
    </source>
</evidence>
<dbReference type="Proteomes" id="UP001497680">
    <property type="component" value="Unassembled WGS sequence"/>
</dbReference>